<dbReference type="Proteomes" id="UP000175706">
    <property type="component" value="Unassembled WGS sequence"/>
</dbReference>
<feature type="transmembrane region" description="Helical" evidence="1">
    <location>
        <begin position="31"/>
        <end position="50"/>
    </location>
</feature>
<feature type="transmembrane region" description="Helical" evidence="1">
    <location>
        <begin position="56"/>
        <end position="76"/>
    </location>
</feature>
<evidence type="ECO:0000313" key="2">
    <source>
        <dbReference type="EMBL" id="OFD82585.1"/>
    </source>
</evidence>
<sequence>MSSSEIIYGVFAFGWIIYAVIITWRAKEYKRLSVVLIVFVYMILIAFTSYFDFFSWKVKCLVVFSLCVLFIIAGFFEKEK</sequence>
<dbReference type="RefSeq" id="WP_070141263.1">
    <property type="nucleotide sequence ID" value="NZ_LXLT01000018.1"/>
</dbReference>
<keyword evidence="1" id="KW-1133">Transmembrane helix</keyword>
<evidence type="ECO:0000313" key="3">
    <source>
        <dbReference type="Proteomes" id="UP000175706"/>
    </source>
</evidence>
<dbReference type="PATRIC" id="fig|86662.25.peg.1145"/>
<organism evidence="2 3">
    <name type="scientific">Bacillus mycoides</name>
    <dbReference type="NCBI Taxonomy" id="1405"/>
    <lineage>
        <taxon>Bacteria</taxon>
        <taxon>Bacillati</taxon>
        <taxon>Bacillota</taxon>
        <taxon>Bacilli</taxon>
        <taxon>Bacillales</taxon>
        <taxon>Bacillaceae</taxon>
        <taxon>Bacillus</taxon>
        <taxon>Bacillus cereus group</taxon>
    </lineage>
</organism>
<comment type="caution">
    <text evidence="2">The sequence shown here is derived from an EMBL/GenBank/DDBJ whole genome shotgun (WGS) entry which is preliminary data.</text>
</comment>
<gene>
    <name evidence="2" type="ORF">BWGOE8_11700</name>
</gene>
<reference evidence="2 3" key="1">
    <citation type="submission" date="2016-05" db="EMBL/GenBank/DDBJ databases">
        <title>Bacillus thuringiensis and Bacillus weihenstephanensis as novel biocontrol agents of wilt causing Verticillium species.</title>
        <authorList>
            <person name="Hollensteiner J."/>
            <person name="Wemheuer F."/>
            <person name="Harting R."/>
            <person name="Kolarzyk A."/>
            <person name="Diaz-Valerio S."/>
            <person name="Poehlein A."/>
            <person name="Brzuszkiewicz E."/>
            <person name="Nesemann K."/>
            <person name="Braus-Stromeyer S."/>
            <person name="Braus G."/>
            <person name="Daniel R."/>
            <person name="Liesegang H."/>
        </authorList>
    </citation>
    <scope>NUCLEOTIDE SEQUENCE [LARGE SCALE GENOMIC DNA]</scope>
    <source>
        <strain evidence="2 3">GOE8</strain>
    </source>
</reference>
<proteinExistence type="predicted"/>
<dbReference type="AlphaFoldDB" id="A0A1E8BBH2"/>
<dbReference type="EMBL" id="LXLT01000018">
    <property type="protein sequence ID" value="OFD82585.1"/>
    <property type="molecule type" value="Genomic_DNA"/>
</dbReference>
<keyword evidence="1" id="KW-0812">Transmembrane</keyword>
<evidence type="ECO:0000256" key="1">
    <source>
        <dbReference type="SAM" id="Phobius"/>
    </source>
</evidence>
<accession>A0A1E8BBH2</accession>
<protein>
    <submittedName>
        <fullName evidence="2">Uncharacterized protein</fullName>
    </submittedName>
</protein>
<name>A0A1E8BBH2_BACMY</name>
<keyword evidence="1" id="KW-0472">Membrane</keyword>
<feature type="transmembrane region" description="Helical" evidence="1">
    <location>
        <begin position="6"/>
        <end position="24"/>
    </location>
</feature>